<protein>
    <submittedName>
        <fullName evidence="1">Uncharacterized protein</fullName>
    </submittedName>
</protein>
<evidence type="ECO:0000313" key="1">
    <source>
        <dbReference type="EMBL" id="KAJ0113712.1"/>
    </source>
</evidence>
<proteinExistence type="predicted"/>
<dbReference type="Proteomes" id="UP001164250">
    <property type="component" value="Chromosome 1"/>
</dbReference>
<gene>
    <name evidence="1" type="ORF">Patl1_01917</name>
</gene>
<sequence>MGNSSYRIPGPCLTILLTLVCTGTARAKVPALIVFGDSTVDTGNNNFRPTLLKSNFPPYGRDFEGGRATGRFCNGRLPPDFVSESFGLKPTVPAYLDPAYNITDFATGVTFASAGSGYDNATAMASNVIPLWKEVEMYKDYQGKLRAHFGEEKAKEIISNSLYMLSLGTNDFMLNFYVFPYRRTQFTVKQYEVFIIAAAEKFIRQLYSLGARKLSVSALPPMGCLPFERFLNINGRHDCVTLYNKVAMEFNVKMHNLMVKLNKKLTGIKILESSIYDVLYQMITKPSSFGFEVVDRACCATGTFEVSYLCNPYSPLTCSDASKFVFWDSFHPTEKTNKIMSDHIIPQLKSRFA</sequence>
<dbReference type="EMBL" id="CM047897">
    <property type="protein sequence ID" value="KAJ0113712.1"/>
    <property type="molecule type" value="Genomic_DNA"/>
</dbReference>
<accession>A0ACC1CDV2</accession>
<comment type="caution">
    <text evidence="1">The sequence shown here is derived from an EMBL/GenBank/DDBJ whole genome shotgun (WGS) entry which is preliminary data.</text>
</comment>
<evidence type="ECO:0000313" key="2">
    <source>
        <dbReference type="Proteomes" id="UP001164250"/>
    </source>
</evidence>
<reference evidence="2" key="1">
    <citation type="journal article" date="2023" name="G3 (Bethesda)">
        <title>Genome assembly and association tests identify interacting loci associated with vigor, precocity, and sex in interspecific pistachio rootstocks.</title>
        <authorList>
            <person name="Palmer W."/>
            <person name="Jacygrad E."/>
            <person name="Sagayaradj S."/>
            <person name="Cavanaugh K."/>
            <person name="Han R."/>
            <person name="Bertier L."/>
            <person name="Beede B."/>
            <person name="Kafkas S."/>
            <person name="Golino D."/>
            <person name="Preece J."/>
            <person name="Michelmore R."/>
        </authorList>
    </citation>
    <scope>NUCLEOTIDE SEQUENCE [LARGE SCALE GENOMIC DNA]</scope>
</reference>
<name>A0ACC1CDV2_9ROSI</name>
<organism evidence="1 2">
    <name type="scientific">Pistacia atlantica</name>
    <dbReference type="NCBI Taxonomy" id="434234"/>
    <lineage>
        <taxon>Eukaryota</taxon>
        <taxon>Viridiplantae</taxon>
        <taxon>Streptophyta</taxon>
        <taxon>Embryophyta</taxon>
        <taxon>Tracheophyta</taxon>
        <taxon>Spermatophyta</taxon>
        <taxon>Magnoliopsida</taxon>
        <taxon>eudicotyledons</taxon>
        <taxon>Gunneridae</taxon>
        <taxon>Pentapetalae</taxon>
        <taxon>rosids</taxon>
        <taxon>malvids</taxon>
        <taxon>Sapindales</taxon>
        <taxon>Anacardiaceae</taxon>
        <taxon>Pistacia</taxon>
    </lineage>
</organism>
<keyword evidence="2" id="KW-1185">Reference proteome</keyword>